<feature type="region of interest" description="Disordered" evidence="1">
    <location>
        <begin position="1"/>
        <end position="26"/>
    </location>
</feature>
<dbReference type="InterPro" id="IPR053789">
    <property type="entry name" value="TraA-like"/>
</dbReference>
<evidence type="ECO:0000313" key="2">
    <source>
        <dbReference type="EMBL" id="AAA91012.1"/>
    </source>
</evidence>
<proteinExistence type="predicted"/>
<name>Q54678_STRPH</name>
<dbReference type="NCBIfam" id="NF041213">
    <property type="entry name" value="plasmid_TraA"/>
    <property type="match status" value="1"/>
</dbReference>
<reference evidence="2" key="1">
    <citation type="journal article" date="1995" name="Microbiology">
        <title>Sequence and functional analysis of the Streptomyces phaeochromogenes plasmid pJV1 reveals a modular organization of Streptomyces plasmids that replicate by rolling circle.</title>
        <authorList>
            <person name="Servin-Gonzalez L."/>
            <person name="Sampieri A.I."/>
            <person name="Cabello J."/>
            <person name="Galvan L."/>
            <person name="Juarez V."/>
            <person name="Castro C."/>
        </authorList>
    </citation>
    <scope>NUCLEOTIDE SEQUENCE</scope>
    <source>
        <strain evidence="2">NRRL-B3559</strain>
        <plasmid evidence="2">pJV1</plasmid>
    </source>
</reference>
<dbReference type="RefSeq" id="WP_010890172.1">
    <property type="nucleotide sequence ID" value="NC_001759.1"/>
</dbReference>
<dbReference type="EMBL" id="U23762">
    <property type="protein sequence ID" value="AAA91012.1"/>
    <property type="molecule type" value="Genomic_DNA"/>
</dbReference>
<sequence>MATRNVPPQQGQTRNTTRGQSAHGNKFADAGAFAGGLLGAMGGSFVPPINLTVNSGGGRGGQSPAASRTPHFMLGEPTFASTDDVRNYCNGVRALMLQCAIELAMGAKILEARLAQAQPLPDDTPIQAKLRAMKVGRKLKRAADGATAAAKNAVAAYGAFQREYADLMRPRPKQRPAQTTPFQF</sequence>
<protein>
    <submittedName>
        <fullName evidence="2">TraA</fullName>
    </submittedName>
</protein>
<feature type="compositionally biased region" description="Low complexity" evidence="1">
    <location>
        <begin position="9"/>
        <end position="20"/>
    </location>
</feature>
<keyword evidence="2" id="KW-0614">Plasmid</keyword>
<accession>Q54678</accession>
<dbReference type="AlphaFoldDB" id="Q54678"/>
<geneLocation type="plasmid" evidence="2">
    <name>pJV1</name>
</geneLocation>
<organism evidence="2">
    <name type="scientific">Streptomyces phaeochromogenes</name>
    <dbReference type="NCBI Taxonomy" id="1923"/>
    <lineage>
        <taxon>Bacteria</taxon>
        <taxon>Bacillati</taxon>
        <taxon>Actinomycetota</taxon>
        <taxon>Actinomycetes</taxon>
        <taxon>Kitasatosporales</taxon>
        <taxon>Streptomycetaceae</taxon>
        <taxon>Streptomyces</taxon>
        <taxon>Streptomyces phaeochromogenes group</taxon>
    </lineage>
</organism>
<evidence type="ECO:0000256" key="1">
    <source>
        <dbReference type="SAM" id="MobiDB-lite"/>
    </source>
</evidence>